<comment type="caution">
    <text evidence="2">The sequence shown here is derived from an EMBL/GenBank/DDBJ whole genome shotgun (WGS) entry which is preliminary data.</text>
</comment>
<keyword evidence="3" id="KW-1185">Reference proteome</keyword>
<dbReference type="Proteomes" id="UP000265750">
    <property type="component" value="Unassembled WGS sequence"/>
</dbReference>
<dbReference type="EMBL" id="QYRN01000008">
    <property type="protein sequence ID" value="RIX99118.1"/>
    <property type="molecule type" value="Genomic_DNA"/>
</dbReference>
<dbReference type="OrthoDB" id="7906683at2"/>
<gene>
    <name evidence="2" type="ORF">D3218_15195</name>
</gene>
<sequence>MTTPDELLTYIDRAGYERACADTGTMPLPDNETARLAETGYERLAELASAGAPMATKAALATHLRRGWSLHSGRPETTPVGTRLLEGLL</sequence>
<protein>
    <submittedName>
        <fullName evidence="2">Uncharacterized protein</fullName>
    </submittedName>
</protein>
<accession>A0A3A1WQF2</accession>
<feature type="region of interest" description="Disordered" evidence="1">
    <location>
        <begin position="70"/>
        <end position="89"/>
    </location>
</feature>
<evidence type="ECO:0000313" key="3">
    <source>
        <dbReference type="Proteomes" id="UP000265750"/>
    </source>
</evidence>
<organism evidence="2 3">
    <name type="scientific">Aureimonas flava</name>
    <dbReference type="NCBI Taxonomy" id="2320271"/>
    <lineage>
        <taxon>Bacteria</taxon>
        <taxon>Pseudomonadati</taxon>
        <taxon>Pseudomonadota</taxon>
        <taxon>Alphaproteobacteria</taxon>
        <taxon>Hyphomicrobiales</taxon>
        <taxon>Aurantimonadaceae</taxon>
        <taxon>Aureimonas</taxon>
    </lineage>
</organism>
<dbReference type="AlphaFoldDB" id="A0A3A1WQF2"/>
<evidence type="ECO:0000313" key="2">
    <source>
        <dbReference type="EMBL" id="RIX99118.1"/>
    </source>
</evidence>
<evidence type="ECO:0000256" key="1">
    <source>
        <dbReference type="SAM" id="MobiDB-lite"/>
    </source>
</evidence>
<dbReference type="RefSeq" id="WP_119540939.1">
    <property type="nucleotide sequence ID" value="NZ_QYRN01000008.1"/>
</dbReference>
<name>A0A3A1WQF2_9HYPH</name>
<reference evidence="3" key="1">
    <citation type="submission" date="2018-09" db="EMBL/GenBank/DDBJ databases">
        <authorList>
            <person name="Tuo L."/>
        </authorList>
    </citation>
    <scope>NUCLEOTIDE SEQUENCE [LARGE SCALE GENOMIC DNA]</scope>
    <source>
        <strain evidence="3">M2BS4Y-1</strain>
    </source>
</reference>
<proteinExistence type="predicted"/>